<dbReference type="RefSeq" id="WP_193001985.1">
    <property type="nucleotide sequence ID" value="NZ_CP040449.1"/>
</dbReference>
<name>A0A5J6X044_9GAMM</name>
<evidence type="ECO:0000313" key="2">
    <source>
        <dbReference type="Proteomes" id="UP000594034"/>
    </source>
</evidence>
<dbReference type="KEGG" id="asim:FE240_14850"/>
<reference evidence="1 2" key="1">
    <citation type="submission" date="2019-05" db="EMBL/GenBank/DDBJ databases">
        <title>OXA-830, a novel chromosomally encoded expanded-spectrum class D beta-lactamase in Aeromonas simiae.</title>
        <authorList>
            <person name="Zhou W."/>
            <person name="Chen Q."/>
        </authorList>
    </citation>
    <scope>NUCLEOTIDE SEQUENCE [LARGE SCALE GENOMIC DNA]</scope>
    <source>
        <strain evidence="1 2">A6</strain>
    </source>
</reference>
<dbReference type="EMBL" id="CP040449">
    <property type="protein sequence ID" value="QFI55851.1"/>
    <property type="molecule type" value="Genomic_DNA"/>
</dbReference>
<dbReference type="Proteomes" id="UP000594034">
    <property type="component" value="Chromosome"/>
</dbReference>
<keyword evidence="2" id="KW-1185">Reference proteome</keyword>
<sequence length="145" mass="15265">MCPKRARGSALMIALFVIVVMGGLAAALGRLLGDSSEKYTVEVRGLRALMAAQGALETGLYRLYPNGHWQGQVCEPLTLTLPSDAAGLVDCRAYLSCDVITAEHNGRTLKGWRLIGTGECGDEGGGASPDFAVSRSVMAEAFDSD</sequence>
<dbReference type="AlphaFoldDB" id="A0A5J6X044"/>
<organism evidence="1 2">
    <name type="scientific">Aeromonas simiae</name>
    <dbReference type="NCBI Taxonomy" id="218936"/>
    <lineage>
        <taxon>Bacteria</taxon>
        <taxon>Pseudomonadati</taxon>
        <taxon>Pseudomonadota</taxon>
        <taxon>Gammaproteobacteria</taxon>
        <taxon>Aeromonadales</taxon>
        <taxon>Aeromonadaceae</taxon>
        <taxon>Aeromonas</taxon>
    </lineage>
</organism>
<gene>
    <name evidence="1" type="ORF">FE240_14850</name>
</gene>
<accession>A0A5J6X044</accession>
<protein>
    <submittedName>
        <fullName evidence="1">MSHA biogenesis protein MshP</fullName>
    </submittedName>
</protein>
<evidence type="ECO:0000313" key="1">
    <source>
        <dbReference type="EMBL" id="QFI55851.1"/>
    </source>
</evidence>
<proteinExistence type="predicted"/>